<gene>
    <name evidence="5" type="ORF">CYY_003395</name>
</gene>
<dbReference type="EMBL" id="AJWJ01000105">
    <property type="protein sequence ID" value="KAF2075318.1"/>
    <property type="molecule type" value="Genomic_DNA"/>
</dbReference>
<name>A0A8J4PUU6_9MYCE</name>
<dbReference type="Proteomes" id="UP000695562">
    <property type="component" value="Unassembled WGS sequence"/>
</dbReference>
<evidence type="ECO:0000256" key="3">
    <source>
        <dbReference type="PROSITE-ProRule" id="PRU00023"/>
    </source>
</evidence>
<organism evidence="5 6">
    <name type="scientific">Polysphondylium violaceum</name>
    <dbReference type="NCBI Taxonomy" id="133409"/>
    <lineage>
        <taxon>Eukaryota</taxon>
        <taxon>Amoebozoa</taxon>
        <taxon>Evosea</taxon>
        <taxon>Eumycetozoa</taxon>
        <taxon>Dictyostelia</taxon>
        <taxon>Dictyosteliales</taxon>
        <taxon>Dictyosteliaceae</taxon>
        <taxon>Polysphondylium</taxon>
    </lineage>
</organism>
<feature type="region of interest" description="Disordered" evidence="4">
    <location>
        <begin position="1"/>
        <end position="23"/>
    </location>
</feature>
<dbReference type="SUPFAM" id="SSF48403">
    <property type="entry name" value="Ankyrin repeat"/>
    <property type="match status" value="1"/>
</dbReference>
<evidence type="ECO:0000313" key="5">
    <source>
        <dbReference type="EMBL" id="KAF2075318.1"/>
    </source>
</evidence>
<evidence type="ECO:0000256" key="2">
    <source>
        <dbReference type="ARBA" id="ARBA00023043"/>
    </source>
</evidence>
<dbReference type="OrthoDB" id="70519at2759"/>
<dbReference type="SMART" id="SM00248">
    <property type="entry name" value="ANK"/>
    <property type="match status" value="3"/>
</dbReference>
<feature type="repeat" description="ANK" evidence="3">
    <location>
        <begin position="148"/>
        <end position="180"/>
    </location>
</feature>
<dbReference type="Pfam" id="PF12796">
    <property type="entry name" value="Ank_2"/>
    <property type="match status" value="1"/>
</dbReference>
<comment type="caution">
    <text evidence="5">The sequence shown here is derived from an EMBL/GenBank/DDBJ whole genome shotgun (WGS) entry which is preliminary data.</text>
</comment>
<dbReference type="PROSITE" id="PS50297">
    <property type="entry name" value="ANK_REP_REGION"/>
    <property type="match status" value="2"/>
</dbReference>
<dbReference type="InterPro" id="IPR002110">
    <property type="entry name" value="Ankyrin_rpt"/>
</dbReference>
<protein>
    <recommendedName>
        <fullName evidence="7">Ankyrin repeat-containing protein</fullName>
    </recommendedName>
</protein>
<feature type="compositionally biased region" description="Basic and acidic residues" evidence="4">
    <location>
        <begin position="12"/>
        <end position="23"/>
    </location>
</feature>
<accession>A0A8J4PUU6</accession>
<keyword evidence="2 3" id="KW-0040">ANK repeat</keyword>
<dbReference type="PANTHER" id="PTHR24198">
    <property type="entry name" value="ANKYRIN REPEAT AND PROTEIN KINASE DOMAIN-CONTAINING PROTEIN"/>
    <property type="match status" value="1"/>
</dbReference>
<dbReference type="PANTHER" id="PTHR24198:SF165">
    <property type="entry name" value="ANKYRIN REPEAT-CONTAINING PROTEIN-RELATED"/>
    <property type="match status" value="1"/>
</dbReference>
<evidence type="ECO:0008006" key="7">
    <source>
        <dbReference type="Google" id="ProtNLM"/>
    </source>
</evidence>
<sequence length="192" mass="21322">MSSQKKCNHTHSHNDHYEHDHSGNEGTHICNHVTSSSVSQSLDELSFERGIWGSVLSGDYDRVDTLLNKNKDLSNARDSSGFYPIHYAARSDSNFRILALLIDNGADPNLQTLGGATALHRSSFCGSVKNTDYLLNLKNIIVDIQDDDGMTPLHKAYEQGKTDIIDLLLKSNASTTIKDKRGRLPIDLLKQK</sequence>
<dbReference type="Gene3D" id="1.25.40.20">
    <property type="entry name" value="Ankyrin repeat-containing domain"/>
    <property type="match status" value="1"/>
</dbReference>
<feature type="compositionally biased region" description="Basic residues" evidence="4">
    <location>
        <begin position="1"/>
        <end position="11"/>
    </location>
</feature>
<keyword evidence="1" id="KW-0677">Repeat</keyword>
<keyword evidence="6" id="KW-1185">Reference proteome</keyword>
<feature type="repeat" description="ANK" evidence="3">
    <location>
        <begin position="80"/>
        <end position="113"/>
    </location>
</feature>
<dbReference type="PROSITE" id="PS50088">
    <property type="entry name" value="ANK_REPEAT"/>
    <property type="match status" value="2"/>
</dbReference>
<evidence type="ECO:0000313" key="6">
    <source>
        <dbReference type="Proteomes" id="UP000695562"/>
    </source>
</evidence>
<evidence type="ECO:0000256" key="1">
    <source>
        <dbReference type="ARBA" id="ARBA00022737"/>
    </source>
</evidence>
<reference evidence="5" key="1">
    <citation type="submission" date="2020-01" db="EMBL/GenBank/DDBJ databases">
        <title>Development of genomics and gene disruption for Polysphondylium violaceum indicates a role for the polyketide synthase stlB in stalk morphogenesis.</title>
        <authorList>
            <person name="Narita B."/>
            <person name="Kawabe Y."/>
            <person name="Kin K."/>
            <person name="Saito T."/>
            <person name="Gibbs R."/>
            <person name="Kuspa A."/>
            <person name="Muzny D."/>
            <person name="Queller D."/>
            <person name="Richards S."/>
            <person name="Strassman J."/>
            <person name="Sucgang R."/>
            <person name="Worley K."/>
            <person name="Schaap P."/>
        </authorList>
    </citation>
    <scope>NUCLEOTIDE SEQUENCE</scope>
    <source>
        <strain evidence="5">QSvi11</strain>
    </source>
</reference>
<evidence type="ECO:0000256" key="4">
    <source>
        <dbReference type="SAM" id="MobiDB-lite"/>
    </source>
</evidence>
<proteinExistence type="predicted"/>
<dbReference type="AlphaFoldDB" id="A0A8J4PUU6"/>
<dbReference type="InterPro" id="IPR036770">
    <property type="entry name" value="Ankyrin_rpt-contain_sf"/>
</dbReference>